<dbReference type="PROSITE" id="PS50059">
    <property type="entry name" value="FKBP_PPIASE"/>
    <property type="match status" value="1"/>
</dbReference>
<accession>A0A5D0J5G8</accession>
<dbReference type="Proteomes" id="UP000323930">
    <property type="component" value="Unassembled WGS sequence"/>
</dbReference>
<evidence type="ECO:0000256" key="2">
    <source>
        <dbReference type="ARBA" id="ARBA00013194"/>
    </source>
</evidence>
<evidence type="ECO:0000256" key="3">
    <source>
        <dbReference type="ARBA" id="ARBA00023110"/>
    </source>
</evidence>
<evidence type="ECO:0000313" key="8">
    <source>
        <dbReference type="Proteomes" id="UP000323930"/>
    </source>
</evidence>
<organism evidence="7 8">
    <name type="scientific">Seonamhaeicola marinus</name>
    <dbReference type="NCBI Taxonomy" id="1912246"/>
    <lineage>
        <taxon>Bacteria</taxon>
        <taxon>Pseudomonadati</taxon>
        <taxon>Bacteroidota</taxon>
        <taxon>Flavobacteriia</taxon>
        <taxon>Flavobacteriales</taxon>
        <taxon>Flavobacteriaceae</taxon>
    </lineage>
</organism>
<feature type="compositionally biased region" description="Acidic residues" evidence="5">
    <location>
        <begin position="294"/>
        <end position="308"/>
    </location>
</feature>
<dbReference type="AlphaFoldDB" id="A0A5D0J5G8"/>
<feature type="compositionally biased region" description="Acidic residues" evidence="5">
    <location>
        <begin position="263"/>
        <end position="272"/>
    </location>
</feature>
<evidence type="ECO:0000256" key="4">
    <source>
        <dbReference type="PROSITE-ProRule" id="PRU00277"/>
    </source>
</evidence>
<dbReference type="InterPro" id="IPR028974">
    <property type="entry name" value="TSP_type-3_rpt"/>
</dbReference>
<feature type="domain" description="PPIase FKBP-type" evidence="6">
    <location>
        <begin position="127"/>
        <end position="234"/>
    </location>
</feature>
<protein>
    <recommendedName>
        <fullName evidence="2 4">peptidylprolyl isomerase</fullName>
        <ecNumber evidence="2 4">5.2.1.8</ecNumber>
    </recommendedName>
</protein>
<comment type="catalytic activity">
    <reaction evidence="1 4">
        <text>[protein]-peptidylproline (omega=180) = [protein]-peptidylproline (omega=0)</text>
        <dbReference type="Rhea" id="RHEA:16237"/>
        <dbReference type="Rhea" id="RHEA-COMP:10747"/>
        <dbReference type="Rhea" id="RHEA-COMP:10748"/>
        <dbReference type="ChEBI" id="CHEBI:83833"/>
        <dbReference type="ChEBI" id="CHEBI:83834"/>
        <dbReference type="EC" id="5.2.1.8"/>
    </reaction>
</comment>
<keyword evidence="4" id="KW-0413">Isomerase</keyword>
<dbReference type="EC" id="5.2.1.8" evidence="2 4"/>
<comment type="caution">
    <text evidence="7">The sequence shown here is derived from an EMBL/GenBank/DDBJ whole genome shotgun (WGS) entry which is preliminary data.</text>
</comment>
<evidence type="ECO:0000259" key="6">
    <source>
        <dbReference type="PROSITE" id="PS50059"/>
    </source>
</evidence>
<feature type="region of interest" description="Disordered" evidence="5">
    <location>
        <begin position="261"/>
        <end position="324"/>
    </location>
</feature>
<sequence>MKLEKVSLLLFCLTLGFLSCNNDDDSDDEVVVEIRDRGEQQMKDNDSLLDYFRNRYYNKSAFDSNPNPKIEDLIIKEVRAEDNISEDADSLLINAVETHQTNFADTDYEFYILRLNQGGGAASPTFADNITVLYEGYTMDDDLNDLTDAFDSKVTPFTIDLVSTMGGVVGWTKVFPTFNVAESFVENGDGTITYNNHGSGVMFVPSGLAYFSGVTTGIPQYSPLIFKFDLLQMRQNDHDGDGIPSYMEDLNGDDFFSLNTEEGLFDGDDTDEDGVHNYFDPDDDGDGVATINEDLNDDGDPTNDDTDGDGIPNYLDPDDKESKS</sequence>
<dbReference type="Gene3D" id="4.10.1080.10">
    <property type="entry name" value="TSP type-3 repeat"/>
    <property type="match status" value="1"/>
</dbReference>
<evidence type="ECO:0000256" key="5">
    <source>
        <dbReference type="SAM" id="MobiDB-lite"/>
    </source>
</evidence>
<reference evidence="7 8" key="1">
    <citation type="submission" date="2019-08" db="EMBL/GenBank/DDBJ databases">
        <title>Seonamhaeicola sediminis sp. nov., isolated from marine sediment.</title>
        <authorList>
            <person name="Cao W.R."/>
        </authorList>
    </citation>
    <scope>NUCLEOTIDE SEQUENCE [LARGE SCALE GENOMIC DNA]</scope>
    <source>
        <strain evidence="7 8">B011</strain>
    </source>
</reference>
<dbReference type="GO" id="GO:0005509">
    <property type="term" value="F:calcium ion binding"/>
    <property type="evidence" value="ECO:0007669"/>
    <property type="project" value="InterPro"/>
</dbReference>
<dbReference type="InterPro" id="IPR046357">
    <property type="entry name" value="PPIase_dom_sf"/>
</dbReference>
<keyword evidence="3 4" id="KW-0697">Rotamase</keyword>
<dbReference type="InterPro" id="IPR001179">
    <property type="entry name" value="PPIase_FKBP_dom"/>
</dbReference>
<evidence type="ECO:0000256" key="1">
    <source>
        <dbReference type="ARBA" id="ARBA00000971"/>
    </source>
</evidence>
<evidence type="ECO:0000313" key="7">
    <source>
        <dbReference type="EMBL" id="TYA89172.1"/>
    </source>
</evidence>
<dbReference type="RefSeq" id="WP_148540038.1">
    <property type="nucleotide sequence ID" value="NZ_VSDQ01000241.1"/>
</dbReference>
<dbReference type="GO" id="GO:0003755">
    <property type="term" value="F:peptidyl-prolyl cis-trans isomerase activity"/>
    <property type="evidence" value="ECO:0007669"/>
    <property type="project" value="UniProtKB-KW"/>
</dbReference>
<proteinExistence type="predicted"/>
<name>A0A5D0J5G8_9FLAO</name>
<keyword evidence="8" id="KW-1185">Reference proteome</keyword>
<dbReference type="Gene3D" id="3.10.50.40">
    <property type="match status" value="1"/>
</dbReference>
<gene>
    <name evidence="7" type="ORF">FUA24_03275</name>
</gene>
<dbReference type="EMBL" id="VSDQ01000241">
    <property type="protein sequence ID" value="TYA89172.1"/>
    <property type="molecule type" value="Genomic_DNA"/>
</dbReference>
<dbReference type="OrthoDB" id="1424215at2"/>
<dbReference type="PROSITE" id="PS51257">
    <property type="entry name" value="PROKAR_LIPOPROTEIN"/>
    <property type="match status" value="1"/>
</dbReference>